<dbReference type="PANTHER" id="PTHR11802">
    <property type="entry name" value="SERINE PROTEASE FAMILY S10 SERINE CARBOXYPEPTIDASE"/>
    <property type="match status" value="1"/>
</dbReference>
<protein>
    <recommendedName>
        <fullName evidence="10">Retinoid-inducible serine carboxypeptidase</fullName>
    </recommendedName>
</protein>
<evidence type="ECO:0000256" key="1">
    <source>
        <dbReference type="ARBA" id="ARBA00009431"/>
    </source>
</evidence>
<dbReference type="InterPro" id="IPR029058">
    <property type="entry name" value="AB_hydrolase_fold"/>
</dbReference>
<reference evidence="8 9" key="1">
    <citation type="journal article" date="2024" name="bioRxiv">
        <title>A reference genome for Trichogramma kaykai: A tiny desert-dwelling parasitoid wasp with competing sex-ratio distorters.</title>
        <authorList>
            <person name="Culotta J."/>
            <person name="Lindsey A.R."/>
        </authorList>
    </citation>
    <scope>NUCLEOTIDE SEQUENCE [LARGE SCALE GENOMIC DNA]</scope>
    <source>
        <strain evidence="8 9">KSX58</strain>
    </source>
</reference>
<dbReference type="PANTHER" id="PTHR11802:SF3">
    <property type="entry name" value="RETINOID-INDUCIBLE SERINE CARBOXYPEPTIDASE"/>
    <property type="match status" value="1"/>
</dbReference>
<keyword evidence="2" id="KW-0121">Carboxypeptidase</keyword>
<evidence type="ECO:0000256" key="7">
    <source>
        <dbReference type="SAM" id="SignalP"/>
    </source>
</evidence>
<feature type="chain" id="PRO_5044752402" description="Retinoid-inducible serine carboxypeptidase" evidence="7">
    <location>
        <begin position="21"/>
        <end position="414"/>
    </location>
</feature>
<sequence length="414" mass="46695">MMNRSVAAALLALLARIVSGRKGFGPGEQDWAYVQLRQGAHMFWWLFYAGGSEANDRPLVVWLQGGPGASSSAIGNFGEIGPIDARLRARNHTWVKDYNVLFIDNPVGTGFSYVDDYERLANNNSQIARDLVSCIEAFYRRMTAFAATPAYLVAQSYGGKMAVEFANHWYRRQTQGLIRSNLRGIGLIDSSISAIDNYRFFASYLLHTGFVDMIGFRRVDLVAEKLEQAAAAGHWPRVVDITQQIEALVVNITDNMDWYNILNKVDTCSSKALSDKYVDLMNGPVRSSLNLTSYWGHQSYQVALALLEDNMKPVVDQVEMLLNSTELKVHVCTGQLDFIINTPGTLKWIEKMKGWKDLDKWIKAPRLPLVIDNVIEGYSKSYDRFKLFWVNRAGHAIPVDNVIAMKHILKDLIE</sequence>
<keyword evidence="6" id="KW-0325">Glycoprotein</keyword>
<dbReference type="SUPFAM" id="SSF53474">
    <property type="entry name" value="alpha/beta-Hydrolases"/>
    <property type="match status" value="1"/>
</dbReference>
<keyword evidence="4 7" id="KW-0732">Signal</keyword>
<keyword evidence="3" id="KW-0645">Protease</keyword>
<gene>
    <name evidence="8" type="ORF">TKK_014592</name>
</gene>
<keyword evidence="5" id="KW-0378">Hydrolase</keyword>
<dbReference type="GO" id="GO:0004180">
    <property type="term" value="F:carboxypeptidase activity"/>
    <property type="evidence" value="ECO:0007669"/>
    <property type="project" value="UniProtKB-KW"/>
</dbReference>
<evidence type="ECO:0000256" key="3">
    <source>
        <dbReference type="ARBA" id="ARBA00022670"/>
    </source>
</evidence>
<dbReference type="InterPro" id="IPR001563">
    <property type="entry name" value="Peptidase_S10"/>
</dbReference>
<dbReference type="AlphaFoldDB" id="A0ABD2WBJ6"/>
<comment type="caution">
    <text evidence="8">The sequence shown here is derived from an EMBL/GenBank/DDBJ whole genome shotgun (WGS) entry which is preliminary data.</text>
</comment>
<dbReference type="EMBL" id="JBJJXI010000117">
    <property type="protein sequence ID" value="KAL3390427.1"/>
    <property type="molecule type" value="Genomic_DNA"/>
</dbReference>
<evidence type="ECO:0000256" key="4">
    <source>
        <dbReference type="ARBA" id="ARBA00022729"/>
    </source>
</evidence>
<evidence type="ECO:0000313" key="9">
    <source>
        <dbReference type="Proteomes" id="UP001627154"/>
    </source>
</evidence>
<dbReference type="Gene3D" id="3.40.50.1820">
    <property type="entry name" value="alpha/beta hydrolase"/>
    <property type="match status" value="1"/>
</dbReference>
<evidence type="ECO:0000256" key="5">
    <source>
        <dbReference type="ARBA" id="ARBA00022801"/>
    </source>
</evidence>
<organism evidence="8 9">
    <name type="scientific">Trichogramma kaykai</name>
    <dbReference type="NCBI Taxonomy" id="54128"/>
    <lineage>
        <taxon>Eukaryota</taxon>
        <taxon>Metazoa</taxon>
        <taxon>Ecdysozoa</taxon>
        <taxon>Arthropoda</taxon>
        <taxon>Hexapoda</taxon>
        <taxon>Insecta</taxon>
        <taxon>Pterygota</taxon>
        <taxon>Neoptera</taxon>
        <taxon>Endopterygota</taxon>
        <taxon>Hymenoptera</taxon>
        <taxon>Apocrita</taxon>
        <taxon>Proctotrupomorpha</taxon>
        <taxon>Chalcidoidea</taxon>
        <taxon>Trichogrammatidae</taxon>
        <taxon>Trichogramma</taxon>
    </lineage>
</organism>
<comment type="similarity">
    <text evidence="1">Belongs to the peptidase S10 family.</text>
</comment>
<dbReference type="PRINTS" id="PR00724">
    <property type="entry name" value="CRBOXYPTASEC"/>
</dbReference>
<keyword evidence="9" id="KW-1185">Reference proteome</keyword>
<dbReference type="Proteomes" id="UP001627154">
    <property type="component" value="Unassembled WGS sequence"/>
</dbReference>
<accession>A0ABD2WBJ6</accession>
<proteinExistence type="inferred from homology"/>
<dbReference type="GO" id="GO:0006508">
    <property type="term" value="P:proteolysis"/>
    <property type="evidence" value="ECO:0007669"/>
    <property type="project" value="UniProtKB-KW"/>
</dbReference>
<evidence type="ECO:0000313" key="8">
    <source>
        <dbReference type="EMBL" id="KAL3390427.1"/>
    </source>
</evidence>
<dbReference type="Pfam" id="PF00450">
    <property type="entry name" value="Peptidase_S10"/>
    <property type="match status" value="1"/>
</dbReference>
<evidence type="ECO:0008006" key="10">
    <source>
        <dbReference type="Google" id="ProtNLM"/>
    </source>
</evidence>
<evidence type="ECO:0000256" key="6">
    <source>
        <dbReference type="ARBA" id="ARBA00023180"/>
    </source>
</evidence>
<evidence type="ECO:0000256" key="2">
    <source>
        <dbReference type="ARBA" id="ARBA00022645"/>
    </source>
</evidence>
<feature type="signal peptide" evidence="7">
    <location>
        <begin position="1"/>
        <end position="20"/>
    </location>
</feature>
<name>A0ABD2WBJ6_9HYME</name>